<evidence type="ECO:0000313" key="3">
    <source>
        <dbReference type="EMBL" id="KAJ3103793.1"/>
    </source>
</evidence>
<evidence type="ECO:0000259" key="2">
    <source>
        <dbReference type="PROSITE" id="PS50174"/>
    </source>
</evidence>
<feature type="region of interest" description="Disordered" evidence="1">
    <location>
        <begin position="163"/>
        <end position="187"/>
    </location>
</feature>
<dbReference type="InterPro" id="IPR050656">
    <property type="entry name" value="PINX1"/>
</dbReference>
<evidence type="ECO:0000256" key="1">
    <source>
        <dbReference type="SAM" id="MobiDB-lite"/>
    </source>
</evidence>
<feature type="compositionally biased region" description="Polar residues" evidence="1">
    <location>
        <begin position="279"/>
        <end position="289"/>
    </location>
</feature>
<comment type="caution">
    <text evidence="3">The sequence shown here is derived from an EMBL/GenBank/DDBJ whole genome shotgun (WGS) entry which is preliminary data.</text>
</comment>
<feature type="compositionally biased region" description="Basic and acidic residues" evidence="1">
    <location>
        <begin position="406"/>
        <end position="423"/>
    </location>
</feature>
<dbReference type="InterPro" id="IPR000467">
    <property type="entry name" value="G_patch_dom"/>
</dbReference>
<feature type="compositionally biased region" description="Basic and acidic residues" evidence="1">
    <location>
        <begin position="322"/>
        <end position="354"/>
    </location>
</feature>
<dbReference type="GO" id="GO:0003676">
    <property type="term" value="F:nucleic acid binding"/>
    <property type="evidence" value="ECO:0007669"/>
    <property type="project" value="InterPro"/>
</dbReference>
<dbReference type="Proteomes" id="UP001211907">
    <property type="component" value="Unassembled WGS sequence"/>
</dbReference>
<feature type="compositionally biased region" description="Polar residues" evidence="1">
    <location>
        <begin position="392"/>
        <end position="402"/>
    </location>
</feature>
<evidence type="ECO:0000313" key="4">
    <source>
        <dbReference type="Proteomes" id="UP001211907"/>
    </source>
</evidence>
<sequence length="436" mass="47245">MGWTSGKGLGRNEDGMAAHIKVSLKANNLGVGADRKTTDNWMDNTFAFSSLLEGLNKTAESEENSSAATVAKTDDDTANDSTAASKKDKKKKKRKHDDIADACAEEKKEEKEPKESASNSSSTLRAVATQRLAHRRKFHQNKNVASFSEDALNKILGVKTIATPDQEDPWNTMTPSSSSQSPPYDNETTTVSIENIQTRISSVPLTEYFASKMPSALLKSGRQLLVSGLHCCADDDNDERPSFGGLGLASDSASTNVGGGLGLGFGFGRFGVGIGKSFVKSSGEQSSTAELLEKEGGVVDKKDKEVGGVKESRKKDKKKKDKKDNKHDGGNGCQSDDKKKKEEEPNQETDEGKNTKTKKDKSKKISVEAEPVEKKEEQPAAKKSRKSEKSNVDITVASSVNFEETVITRKDTDAIGSGKEKSEKKKAKRDKWGNKI</sequence>
<dbReference type="PROSITE" id="PS50174">
    <property type="entry name" value="G_PATCH"/>
    <property type="match status" value="1"/>
</dbReference>
<accession>A0AAD5XD60</accession>
<feature type="region of interest" description="Disordered" evidence="1">
    <location>
        <begin position="58"/>
        <end position="126"/>
    </location>
</feature>
<feature type="compositionally biased region" description="Basic and acidic residues" evidence="1">
    <location>
        <begin position="291"/>
        <end position="314"/>
    </location>
</feature>
<protein>
    <submittedName>
        <fullName evidence="3">PIN2/TERF1-interacting telomerase inhibitor 1</fullName>
    </submittedName>
</protein>
<dbReference type="AlphaFoldDB" id="A0AAD5XD60"/>
<name>A0AAD5XD60_9FUNG</name>
<keyword evidence="4" id="KW-1185">Reference proteome</keyword>
<dbReference type="PANTHER" id="PTHR23149">
    <property type="entry name" value="G PATCH DOMAIN CONTAINING PROTEIN"/>
    <property type="match status" value="1"/>
</dbReference>
<dbReference type="Pfam" id="PF01585">
    <property type="entry name" value="G-patch"/>
    <property type="match status" value="1"/>
</dbReference>
<feature type="domain" description="G-patch" evidence="2">
    <location>
        <begin position="1"/>
        <end position="36"/>
    </location>
</feature>
<feature type="compositionally biased region" description="Basic and acidic residues" evidence="1">
    <location>
        <begin position="96"/>
        <end position="115"/>
    </location>
</feature>
<feature type="compositionally biased region" description="Basic and acidic residues" evidence="1">
    <location>
        <begin position="363"/>
        <end position="380"/>
    </location>
</feature>
<gene>
    <name evidence="3" type="primary">PINX1</name>
    <name evidence="3" type="ORF">HK100_004145</name>
</gene>
<feature type="region of interest" description="Disordered" evidence="1">
    <location>
        <begin position="279"/>
        <end position="436"/>
    </location>
</feature>
<dbReference type="EMBL" id="JADGJH010002088">
    <property type="protein sequence ID" value="KAJ3103793.1"/>
    <property type="molecule type" value="Genomic_DNA"/>
</dbReference>
<proteinExistence type="predicted"/>
<organism evidence="3 4">
    <name type="scientific">Physocladia obscura</name>
    <dbReference type="NCBI Taxonomy" id="109957"/>
    <lineage>
        <taxon>Eukaryota</taxon>
        <taxon>Fungi</taxon>
        <taxon>Fungi incertae sedis</taxon>
        <taxon>Chytridiomycota</taxon>
        <taxon>Chytridiomycota incertae sedis</taxon>
        <taxon>Chytridiomycetes</taxon>
        <taxon>Chytridiales</taxon>
        <taxon>Chytriomycetaceae</taxon>
        <taxon>Physocladia</taxon>
    </lineage>
</organism>
<reference evidence="3" key="1">
    <citation type="submission" date="2020-05" db="EMBL/GenBank/DDBJ databases">
        <title>Phylogenomic resolution of chytrid fungi.</title>
        <authorList>
            <person name="Stajich J.E."/>
            <person name="Amses K."/>
            <person name="Simmons R."/>
            <person name="Seto K."/>
            <person name="Myers J."/>
            <person name="Bonds A."/>
            <person name="Quandt C.A."/>
            <person name="Barry K."/>
            <person name="Liu P."/>
            <person name="Grigoriev I."/>
            <person name="Longcore J.E."/>
            <person name="James T.Y."/>
        </authorList>
    </citation>
    <scope>NUCLEOTIDE SEQUENCE</scope>
    <source>
        <strain evidence="3">JEL0513</strain>
    </source>
</reference>